<accession>A0A7J0E3Z5</accession>
<keyword evidence="4" id="KW-1185">Reference proteome</keyword>
<feature type="compositionally biased region" description="Acidic residues" evidence="1">
    <location>
        <begin position="252"/>
        <end position="266"/>
    </location>
</feature>
<dbReference type="OrthoDB" id="1750780at2759"/>
<dbReference type="InterPro" id="IPR046796">
    <property type="entry name" value="Transposase_32_dom"/>
</dbReference>
<proteinExistence type="predicted"/>
<dbReference type="Pfam" id="PF20167">
    <property type="entry name" value="Transposase_32"/>
    <property type="match status" value="1"/>
</dbReference>
<protein>
    <recommendedName>
        <fullName evidence="2">Putative plant transposon protein domain-containing protein</fullName>
    </recommendedName>
</protein>
<evidence type="ECO:0000313" key="3">
    <source>
        <dbReference type="EMBL" id="GFY80649.1"/>
    </source>
</evidence>
<gene>
    <name evidence="3" type="ORF">Acr_01g0004580</name>
</gene>
<comment type="caution">
    <text evidence="3">The sequence shown here is derived from an EMBL/GenBank/DDBJ whole genome shotgun (WGS) entry which is preliminary data.</text>
</comment>
<organism evidence="3 4">
    <name type="scientific">Actinidia rufa</name>
    <dbReference type="NCBI Taxonomy" id="165716"/>
    <lineage>
        <taxon>Eukaryota</taxon>
        <taxon>Viridiplantae</taxon>
        <taxon>Streptophyta</taxon>
        <taxon>Embryophyta</taxon>
        <taxon>Tracheophyta</taxon>
        <taxon>Spermatophyta</taxon>
        <taxon>Magnoliopsida</taxon>
        <taxon>eudicotyledons</taxon>
        <taxon>Gunneridae</taxon>
        <taxon>Pentapetalae</taxon>
        <taxon>asterids</taxon>
        <taxon>Ericales</taxon>
        <taxon>Actinidiaceae</taxon>
        <taxon>Actinidia</taxon>
    </lineage>
</organism>
<evidence type="ECO:0000313" key="4">
    <source>
        <dbReference type="Proteomes" id="UP000585474"/>
    </source>
</evidence>
<sequence length="273" mass="31588">MLAPMDALGWTNFYPLPKLAYTKLLRSFYYNLKVRNLNNLEYTIDSRVRGKDIIPNPKILSEIIGIPNEGKCIFISKTNHLDKFVSKKHMYEVISGEGKTMLTDVKHIRLEFRLFHRYIAHNIIPKAGHYNQVTNIDAFIIYKTAMEEPLNLNYVILKEMANMRNHNTRSLPFGALLTRNFLHFHITLDDQPSQNLVKGFSMDIVKKGKNLGMSKEERGKNRGNEGTHNMDIDLAIVPFKEVQGDPNIQEQEQYEASDEEHVDEDIHEGMNLN</sequence>
<name>A0A7J0E3Z5_9ERIC</name>
<evidence type="ECO:0000259" key="2">
    <source>
        <dbReference type="Pfam" id="PF20167"/>
    </source>
</evidence>
<feature type="domain" description="Putative plant transposon protein" evidence="2">
    <location>
        <begin position="8"/>
        <end position="185"/>
    </location>
</feature>
<dbReference type="Proteomes" id="UP000585474">
    <property type="component" value="Unassembled WGS sequence"/>
</dbReference>
<evidence type="ECO:0000256" key="1">
    <source>
        <dbReference type="SAM" id="MobiDB-lite"/>
    </source>
</evidence>
<dbReference type="EMBL" id="BJWL01000001">
    <property type="protein sequence ID" value="GFY80649.1"/>
    <property type="molecule type" value="Genomic_DNA"/>
</dbReference>
<dbReference type="AlphaFoldDB" id="A0A7J0E3Z5"/>
<feature type="region of interest" description="Disordered" evidence="1">
    <location>
        <begin position="245"/>
        <end position="273"/>
    </location>
</feature>
<reference evidence="3 4" key="1">
    <citation type="submission" date="2019-07" db="EMBL/GenBank/DDBJ databases">
        <title>De Novo Assembly of kiwifruit Actinidia rufa.</title>
        <authorList>
            <person name="Sugita-Konishi S."/>
            <person name="Sato K."/>
            <person name="Mori E."/>
            <person name="Abe Y."/>
            <person name="Kisaki G."/>
            <person name="Hamano K."/>
            <person name="Suezawa K."/>
            <person name="Otani M."/>
            <person name="Fukuda T."/>
            <person name="Manabe T."/>
            <person name="Gomi K."/>
            <person name="Tabuchi M."/>
            <person name="Akimitsu K."/>
            <person name="Kataoka I."/>
        </authorList>
    </citation>
    <scope>NUCLEOTIDE SEQUENCE [LARGE SCALE GENOMIC DNA]</scope>
    <source>
        <strain evidence="4">cv. Fuchu</strain>
    </source>
</reference>